<dbReference type="InterPro" id="IPR050301">
    <property type="entry name" value="NTE"/>
</dbReference>
<keyword evidence="1 4" id="KW-0378">Hydrolase</keyword>
<evidence type="ECO:0000256" key="3">
    <source>
        <dbReference type="ARBA" id="ARBA00023098"/>
    </source>
</evidence>
<feature type="short sequence motif" description="GXSXG" evidence="4">
    <location>
        <begin position="43"/>
        <end position="47"/>
    </location>
</feature>
<dbReference type="PANTHER" id="PTHR14226">
    <property type="entry name" value="NEUROPATHY TARGET ESTERASE/SWISS CHEESE D.MELANOGASTER"/>
    <property type="match status" value="1"/>
</dbReference>
<dbReference type="EMBL" id="CP072648">
    <property type="protein sequence ID" value="QUW02156.1"/>
    <property type="molecule type" value="Genomic_DNA"/>
</dbReference>
<sequence>MTTLCRDVPVSLVLAAGGARGVAHVGVLEALVANGFQVSEIVGSSAGALIAAYYAGVGLSLDELRRLGLGLTSRHLLAWAAARRAPRWLAGYFRQRAGIVPDYLERLERASGKRLHHGVERIGFLAFDRISRGDVLLHSHLPDFPLADAMRGAVAIPLVYPPRPVVCAGRRMLLHDAGGRNRIPIEYLFTEPFAPRQIVVSDIANRLVHRQENAAKIKALQARHPDVAIHHVMPDALGRGMLLYQPSDLEALVVSGRTVMTALIQSSARSPVG</sequence>
<evidence type="ECO:0000313" key="7">
    <source>
        <dbReference type="Proteomes" id="UP000676506"/>
    </source>
</evidence>
<reference evidence="6 7" key="1">
    <citation type="submission" date="2021-03" db="EMBL/GenBank/DDBJ databases">
        <title>Genomic and phenotypic characterization of Chloracidobacterium isolates provides evidence for multiple species.</title>
        <authorList>
            <person name="Saini M.K."/>
            <person name="Costas A.M.G."/>
            <person name="Tank M."/>
            <person name="Bryant D.A."/>
        </authorList>
    </citation>
    <scope>NUCLEOTIDE SEQUENCE [LARGE SCALE GENOMIC DNA]</scope>
    <source>
        <strain evidence="6 7">BV2-C</strain>
    </source>
</reference>
<dbReference type="Pfam" id="PF01734">
    <property type="entry name" value="Patatin"/>
    <property type="match status" value="1"/>
</dbReference>
<dbReference type="InterPro" id="IPR002641">
    <property type="entry name" value="PNPLA_dom"/>
</dbReference>
<evidence type="ECO:0000259" key="5">
    <source>
        <dbReference type="PROSITE" id="PS51635"/>
    </source>
</evidence>
<dbReference type="PROSITE" id="PS51635">
    <property type="entry name" value="PNPLA"/>
    <property type="match status" value="1"/>
</dbReference>
<protein>
    <submittedName>
        <fullName evidence="6">Patatin-like phospholipase family protein</fullName>
    </submittedName>
</protein>
<dbReference type="PANTHER" id="PTHR14226:SF29">
    <property type="entry name" value="NEUROPATHY TARGET ESTERASE SWS"/>
    <property type="match status" value="1"/>
</dbReference>
<evidence type="ECO:0000256" key="4">
    <source>
        <dbReference type="PROSITE-ProRule" id="PRU01161"/>
    </source>
</evidence>
<proteinExistence type="predicted"/>
<comment type="caution">
    <text evidence="4">Lacks conserved residue(s) required for the propagation of feature annotation.</text>
</comment>
<name>A0ABX8B5A7_9BACT</name>
<keyword evidence="2 4" id="KW-0442">Lipid degradation</keyword>
<gene>
    <name evidence="6" type="ORF">J8C06_07225</name>
</gene>
<evidence type="ECO:0000256" key="2">
    <source>
        <dbReference type="ARBA" id="ARBA00022963"/>
    </source>
</evidence>
<dbReference type="InterPro" id="IPR016035">
    <property type="entry name" value="Acyl_Trfase/lysoPLipase"/>
</dbReference>
<keyword evidence="3 4" id="KW-0443">Lipid metabolism</keyword>
<feature type="active site" description="Proton acceptor" evidence="4">
    <location>
        <position position="176"/>
    </location>
</feature>
<evidence type="ECO:0000256" key="1">
    <source>
        <dbReference type="ARBA" id="ARBA00022801"/>
    </source>
</evidence>
<organism evidence="6 7">
    <name type="scientific">Chloracidobacterium validum</name>
    <dbReference type="NCBI Taxonomy" id="2821543"/>
    <lineage>
        <taxon>Bacteria</taxon>
        <taxon>Pseudomonadati</taxon>
        <taxon>Acidobacteriota</taxon>
        <taxon>Terriglobia</taxon>
        <taxon>Terriglobales</taxon>
        <taxon>Acidobacteriaceae</taxon>
        <taxon>Chloracidobacterium</taxon>
    </lineage>
</organism>
<dbReference type="RefSeq" id="WP_211428046.1">
    <property type="nucleotide sequence ID" value="NZ_CP072648.1"/>
</dbReference>
<dbReference type="SUPFAM" id="SSF52151">
    <property type="entry name" value="FabD/lysophospholipase-like"/>
    <property type="match status" value="1"/>
</dbReference>
<keyword evidence="7" id="KW-1185">Reference proteome</keyword>
<evidence type="ECO:0000313" key="6">
    <source>
        <dbReference type="EMBL" id="QUW02156.1"/>
    </source>
</evidence>
<feature type="domain" description="PNPLA" evidence="5">
    <location>
        <begin position="12"/>
        <end position="189"/>
    </location>
</feature>
<accession>A0ABX8B5A7</accession>
<feature type="active site" description="Nucleophile" evidence="4">
    <location>
        <position position="45"/>
    </location>
</feature>
<dbReference type="Gene3D" id="3.40.1090.10">
    <property type="entry name" value="Cytosolic phospholipase A2 catalytic domain"/>
    <property type="match status" value="1"/>
</dbReference>
<dbReference type="Proteomes" id="UP000676506">
    <property type="component" value="Chromosome 1"/>
</dbReference>